<dbReference type="GO" id="GO:0016567">
    <property type="term" value="P:protein ubiquitination"/>
    <property type="evidence" value="ECO:0007669"/>
    <property type="project" value="InterPro"/>
</dbReference>
<dbReference type="FunCoup" id="A0A1U8BBW6">
    <property type="interactions" value="2673"/>
</dbReference>
<dbReference type="Pfam" id="PF22486">
    <property type="entry name" value="MATH_2"/>
    <property type="match status" value="1"/>
</dbReference>
<dbReference type="KEGG" id="nnu:104612884"/>
<evidence type="ECO:0000256" key="3">
    <source>
        <dbReference type="ARBA" id="ARBA00010846"/>
    </source>
</evidence>
<dbReference type="Gene3D" id="3.30.710.10">
    <property type="entry name" value="Potassium Channel Kv1.1, Chain A"/>
    <property type="match status" value="1"/>
</dbReference>
<dbReference type="GO" id="GO:0071472">
    <property type="term" value="P:cellular response to salt stress"/>
    <property type="evidence" value="ECO:0007669"/>
    <property type="project" value="UniProtKB-ARBA"/>
</dbReference>
<dbReference type="OrthoDB" id="6359816at2759"/>
<dbReference type="InterPro" id="IPR002083">
    <property type="entry name" value="MATH/TRAF_dom"/>
</dbReference>
<accession>A0A1U8BBW6</accession>
<dbReference type="InterPro" id="IPR056423">
    <property type="entry name" value="BACK_BPM_SPOP"/>
</dbReference>
<dbReference type="PANTHER" id="PTHR26379:SF187">
    <property type="entry name" value="OS07G0655300 PROTEIN"/>
    <property type="match status" value="1"/>
</dbReference>
<comment type="pathway">
    <text evidence="2">Protein modification; protein ubiquitination.</text>
</comment>
<dbReference type="Pfam" id="PF24570">
    <property type="entry name" value="BACK_BPM_SPOP"/>
    <property type="match status" value="1"/>
</dbReference>
<keyword evidence="7" id="KW-1185">Reference proteome</keyword>
<evidence type="ECO:0000256" key="1">
    <source>
        <dbReference type="ARBA" id="ARBA00002668"/>
    </source>
</evidence>
<dbReference type="CDD" id="cd18280">
    <property type="entry name" value="BTB_POZ_BPM_plant"/>
    <property type="match status" value="1"/>
</dbReference>
<dbReference type="Gene3D" id="1.25.40.420">
    <property type="match status" value="1"/>
</dbReference>
<comment type="function">
    <text evidence="1">May act as a substrate-specific adapter of an E3 ubiquitin-protein ligase complex (CUL3-RBX1-BTB) which mediates the ubiquitination and subsequent proteasomal degradation of target proteins.</text>
</comment>
<dbReference type="STRING" id="4432.A0A1U8BBW6"/>
<dbReference type="AlphaFoldDB" id="A0A1U8BBW6"/>
<dbReference type="Pfam" id="PF00651">
    <property type="entry name" value="BTB"/>
    <property type="match status" value="1"/>
</dbReference>
<dbReference type="PROSITE" id="PS50097">
    <property type="entry name" value="BTB"/>
    <property type="match status" value="1"/>
</dbReference>
<evidence type="ECO:0000256" key="4">
    <source>
        <dbReference type="SAM" id="MobiDB-lite"/>
    </source>
</evidence>
<evidence type="ECO:0000259" key="6">
    <source>
        <dbReference type="PROSITE" id="PS50144"/>
    </source>
</evidence>
<organism evidence="7 8">
    <name type="scientific">Nelumbo nucifera</name>
    <name type="common">Sacred lotus</name>
    <dbReference type="NCBI Taxonomy" id="4432"/>
    <lineage>
        <taxon>Eukaryota</taxon>
        <taxon>Viridiplantae</taxon>
        <taxon>Streptophyta</taxon>
        <taxon>Embryophyta</taxon>
        <taxon>Tracheophyta</taxon>
        <taxon>Spermatophyta</taxon>
        <taxon>Magnoliopsida</taxon>
        <taxon>Proteales</taxon>
        <taxon>Nelumbonaceae</taxon>
        <taxon>Nelumbo</taxon>
    </lineage>
</organism>
<dbReference type="FunFam" id="1.25.40.420:FF:000023">
    <property type="entry name" value="BTB-POZ and math domain 1"/>
    <property type="match status" value="1"/>
</dbReference>
<comment type="similarity">
    <text evidence="3">Belongs to the Tdpoz family.</text>
</comment>
<dbReference type="CDD" id="cd14736">
    <property type="entry name" value="BACK_AtBPM-like"/>
    <property type="match status" value="1"/>
</dbReference>
<dbReference type="InterPro" id="IPR000210">
    <property type="entry name" value="BTB/POZ_dom"/>
</dbReference>
<dbReference type="OMA" id="GEIFTAH"/>
<sequence length="407" mass="45142">MGMGRVCSETSKPSSSSSPSPSVTISTSVTQTVNGSHQFKITGYSLSKGLGIGKYIASDIFWVGGYAWAIYFYPDGKSIEDNAAYVSLFIALASEGTDVRALFELTLLDQSGKEKHKVHSHFGRTLESGPYTLKYRGSMWGYKRFFKRTALETSDYLKDDCLSVHCSVGVVRSHTEGPKIYSIPVPSSNIGQHFGHLLESGRGTDVNFEVDGEIFSAHKLVLAARSPVFRAQLFGPMKDRNTECIKVEDMEAPAFKALLHFIYWDDIPDMQEFTGLNSKWASTLMGQHLLAAADRYGLERLRLLCEAKLCEDVAINTVATTLALAEQHHCFQLKAVCLKFVAQPENLRAVMQTDGFEYLKESCPSVLTELLEYVARVGEHSVIVCRYGNEAILDGSDVNGRRVKQRT</sequence>
<dbReference type="GeneID" id="104612884"/>
<dbReference type="eggNOG" id="KOG1987">
    <property type="taxonomic scope" value="Eukaryota"/>
</dbReference>
<dbReference type="SMART" id="SM00225">
    <property type="entry name" value="BTB"/>
    <property type="match status" value="1"/>
</dbReference>
<dbReference type="PANTHER" id="PTHR26379">
    <property type="entry name" value="BTB/POZ AND MATH DOMAIN-CONTAINING PROTEIN 1"/>
    <property type="match status" value="1"/>
</dbReference>
<protein>
    <submittedName>
        <fullName evidence="8">BTB/POZ and MATH domain-containing protein 1-like</fullName>
    </submittedName>
</protein>
<dbReference type="InterPro" id="IPR034090">
    <property type="entry name" value="BPM_C"/>
</dbReference>
<feature type="domain" description="MATH" evidence="6">
    <location>
        <begin position="34"/>
        <end position="168"/>
    </location>
</feature>
<dbReference type="InParanoid" id="A0A1U8BBW6"/>
<dbReference type="PROSITE" id="PS50144">
    <property type="entry name" value="MATH"/>
    <property type="match status" value="1"/>
</dbReference>
<dbReference type="InterPro" id="IPR045005">
    <property type="entry name" value="BPM1-6"/>
</dbReference>
<feature type="compositionally biased region" description="Low complexity" evidence="4">
    <location>
        <begin position="8"/>
        <end position="26"/>
    </location>
</feature>
<dbReference type="Gene3D" id="2.60.210.10">
    <property type="entry name" value="Apoptosis, Tumor Necrosis Factor Receptor Associated Protein 2, Chain A"/>
    <property type="match status" value="1"/>
</dbReference>
<dbReference type="RefSeq" id="XP_010278817.1">
    <property type="nucleotide sequence ID" value="XM_010280515.2"/>
</dbReference>
<evidence type="ECO:0000256" key="2">
    <source>
        <dbReference type="ARBA" id="ARBA00004906"/>
    </source>
</evidence>
<dbReference type="SMART" id="SM00061">
    <property type="entry name" value="MATH"/>
    <property type="match status" value="1"/>
</dbReference>
<proteinExistence type="inferred from homology"/>
<feature type="region of interest" description="Disordered" evidence="4">
    <location>
        <begin position="1"/>
        <end position="26"/>
    </location>
</feature>
<dbReference type="CDD" id="cd00121">
    <property type="entry name" value="MATH"/>
    <property type="match status" value="1"/>
</dbReference>
<evidence type="ECO:0000259" key="5">
    <source>
        <dbReference type="PROSITE" id="PS50097"/>
    </source>
</evidence>
<dbReference type="SUPFAM" id="SSF54695">
    <property type="entry name" value="POZ domain"/>
    <property type="match status" value="1"/>
</dbReference>
<dbReference type="FunFam" id="3.30.710.10:FF:000136">
    <property type="entry name" value="BTB-POZ and math domain 1"/>
    <property type="match status" value="1"/>
</dbReference>
<dbReference type="InterPro" id="IPR008974">
    <property type="entry name" value="TRAF-like"/>
</dbReference>
<gene>
    <name evidence="8" type="primary">LOC104612884</name>
</gene>
<feature type="domain" description="BTB" evidence="5">
    <location>
        <begin position="204"/>
        <end position="271"/>
    </location>
</feature>
<name>A0A1U8BBW6_NELNU</name>
<evidence type="ECO:0000313" key="8">
    <source>
        <dbReference type="RefSeq" id="XP_010278817.1"/>
    </source>
</evidence>
<dbReference type="SUPFAM" id="SSF49599">
    <property type="entry name" value="TRAF domain-like"/>
    <property type="match status" value="1"/>
</dbReference>
<dbReference type="InterPro" id="IPR011333">
    <property type="entry name" value="SKP1/BTB/POZ_sf"/>
</dbReference>
<dbReference type="Proteomes" id="UP000189703">
    <property type="component" value="Unplaced"/>
</dbReference>
<evidence type="ECO:0000313" key="7">
    <source>
        <dbReference type="Proteomes" id="UP000189703"/>
    </source>
</evidence>
<reference evidence="8" key="1">
    <citation type="submission" date="2025-08" db="UniProtKB">
        <authorList>
            <consortium name="RefSeq"/>
        </authorList>
    </citation>
    <scope>IDENTIFICATION</scope>
</reference>